<accession>E1QUW2</accession>
<organism evidence="1 2">
    <name type="scientific">Vulcanisaeta distributa (strain DSM 14429 / JCM 11212 / NBRC 100878 / IC-017)</name>
    <dbReference type="NCBI Taxonomy" id="572478"/>
    <lineage>
        <taxon>Archaea</taxon>
        <taxon>Thermoproteota</taxon>
        <taxon>Thermoprotei</taxon>
        <taxon>Thermoproteales</taxon>
        <taxon>Thermoproteaceae</taxon>
        <taxon>Vulcanisaeta</taxon>
    </lineage>
</organism>
<dbReference type="GeneID" id="9751488"/>
<name>E1QUW2_VULDI</name>
<dbReference type="KEGG" id="vdi:Vdis_0568"/>
<evidence type="ECO:0000313" key="1">
    <source>
        <dbReference type="EMBL" id="ADN49965.1"/>
    </source>
</evidence>
<dbReference type="RefSeq" id="WP_013335690.1">
    <property type="nucleotide sequence ID" value="NC_014537.1"/>
</dbReference>
<dbReference type="OrthoDB" id="28864at2157"/>
<proteinExistence type="predicted"/>
<dbReference type="eggNOG" id="arCOG10265">
    <property type="taxonomic scope" value="Archaea"/>
</dbReference>
<dbReference type="AlphaFoldDB" id="E1QUW2"/>
<dbReference type="Proteomes" id="UP000006681">
    <property type="component" value="Chromosome"/>
</dbReference>
<sequence>MLFLNPIISEVIVWGGNNYAGTTPYIPLTPRDQQKNQNYMYHGVFYTYYWFSLDESNKYALDVYFMVNGNIYNNNLPMQFVPSIGAYALSPLSPSTYLATSYQNAYQTAFEAEGNVTLNLYNTIDYNSLKSEFINGTFGYNERYYSFVIGQENTINEPPLVEEIANYIDTPYLFISTGSGGGDGYMYLNWIIATFGVPYELVIP</sequence>
<dbReference type="HOGENOM" id="CLU_099323_0_0_2"/>
<protein>
    <submittedName>
        <fullName evidence="1">Uncharacterized protein</fullName>
    </submittedName>
</protein>
<evidence type="ECO:0000313" key="2">
    <source>
        <dbReference type="Proteomes" id="UP000006681"/>
    </source>
</evidence>
<dbReference type="EMBL" id="CP002100">
    <property type="protein sequence ID" value="ADN49965.1"/>
    <property type="molecule type" value="Genomic_DNA"/>
</dbReference>
<keyword evidence="2" id="KW-1185">Reference proteome</keyword>
<reference evidence="2" key="2">
    <citation type="journal article" date="2010" name="Stand. Genomic Sci.">
        <title>Complete genome sequence of Vulcanisaeta distributa type strain (IC-017T).</title>
        <authorList>
            <person name="Mavromatis K."/>
            <person name="Sikorski J."/>
            <person name="Pabst E."/>
            <person name="Teshima H."/>
            <person name="Lapidus A."/>
            <person name="Lucas S."/>
            <person name="Nolan M."/>
            <person name="Glavina Del Rio T."/>
            <person name="Cheng J."/>
            <person name="Bruce D."/>
            <person name="Goodwin L."/>
            <person name="Pitluck S."/>
            <person name="Liolios K."/>
            <person name="Ivanova N."/>
            <person name="Mikhailova N."/>
            <person name="Pati A."/>
            <person name="Chen A."/>
            <person name="Palaniappan K."/>
            <person name="Land M."/>
            <person name="Hauser L."/>
            <person name="Chang Y."/>
            <person name="Jeffries C."/>
            <person name="Rohde M."/>
            <person name="Spring S."/>
            <person name="Goker M."/>
            <person name="Wirth R."/>
            <person name="Woyke T."/>
            <person name="Bristow J."/>
            <person name="Eisen J."/>
            <person name="Markowitz V."/>
            <person name="Hugenholtz P."/>
            <person name="Klenk H."/>
            <person name="Kyrpides N."/>
        </authorList>
    </citation>
    <scope>NUCLEOTIDE SEQUENCE [LARGE SCALE GENOMIC DNA]</scope>
    <source>
        <strain evidence="2">DSM 14429 / JCM 11212 / NBRC 100878 / IC-017</strain>
    </source>
</reference>
<gene>
    <name evidence="1" type="ordered locus">Vdis_0568</name>
</gene>
<reference evidence="1 2" key="1">
    <citation type="journal article" date="2010" name="Stand. Genomic Sci.">
        <title>Complete genome sequence of Vulcanisaeta distributa type strain (IC-017).</title>
        <authorList>
            <person name="Mavromatis K."/>
            <person name="Sikorski J."/>
            <person name="Pabst E."/>
            <person name="Teshima H."/>
            <person name="Lapidus A."/>
            <person name="Lucas S."/>
            <person name="Nolan M."/>
            <person name="Glavina Del Rio T."/>
            <person name="Cheng J.F."/>
            <person name="Bruce D."/>
            <person name="Goodwin L."/>
            <person name="Pitluck S."/>
            <person name="Liolios K."/>
            <person name="Ivanova N."/>
            <person name="Mikhailova N."/>
            <person name="Pati A."/>
            <person name="Chen A."/>
            <person name="Palaniappan K."/>
            <person name="Land M."/>
            <person name="Hauser L."/>
            <person name="Chang Y.J."/>
            <person name="Jeffries C.D."/>
            <person name="Rohde M."/>
            <person name="Spring S."/>
            <person name="Goker M."/>
            <person name="Wirth R."/>
            <person name="Woyke T."/>
            <person name="Bristow J."/>
            <person name="Eisen J.A."/>
            <person name="Markowitz V."/>
            <person name="Hugenholtz P."/>
            <person name="Klenk H.P."/>
            <person name="Kyrpides N.C."/>
        </authorList>
    </citation>
    <scope>NUCLEOTIDE SEQUENCE [LARGE SCALE GENOMIC DNA]</scope>
    <source>
        <strain evidence="2">DSM 14429 / JCM 11212 / NBRC 100878 / IC-017</strain>
    </source>
</reference>